<dbReference type="Pfam" id="PF11848">
    <property type="entry name" value="DUF3368"/>
    <property type="match status" value="1"/>
</dbReference>
<comment type="caution">
    <text evidence="1">The sequence shown here is derived from an EMBL/GenBank/DDBJ whole genome shotgun (WGS) entry which is preliminary data.</text>
</comment>
<accession>A0ABV4R8B4</accession>
<name>A0ABV4R8B4_9ACTN</name>
<evidence type="ECO:0000313" key="1">
    <source>
        <dbReference type="EMBL" id="MFA1559104.1"/>
    </source>
</evidence>
<dbReference type="InterPro" id="IPR021799">
    <property type="entry name" value="PIN-like_prokaryotic"/>
</dbReference>
<evidence type="ECO:0000313" key="2">
    <source>
        <dbReference type="Proteomes" id="UP001569904"/>
    </source>
</evidence>
<reference evidence="1 2" key="1">
    <citation type="submission" date="2023-11" db="EMBL/GenBank/DDBJ databases">
        <title>Actinomadura monticuli sp. nov., isolated from volcanic ash.</title>
        <authorList>
            <person name="Lee S.D."/>
            <person name="Yang H."/>
            <person name="Kim I.S."/>
        </authorList>
    </citation>
    <scope>NUCLEOTIDE SEQUENCE [LARGE SCALE GENOMIC DNA]</scope>
    <source>
        <strain evidence="1 2">DSM 45346</strain>
    </source>
</reference>
<keyword evidence="2" id="KW-1185">Reference proteome</keyword>
<protein>
    <submittedName>
        <fullName evidence="1">Uncharacterized protein</fullName>
    </submittedName>
</protein>
<dbReference type="RefSeq" id="WP_371946119.1">
    <property type="nucleotide sequence ID" value="NZ_JAXCEH010000040.1"/>
</dbReference>
<dbReference type="EMBL" id="JAXCEH010000040">
    <property type="protein sequence ID" value="MFA1559104.1"/>
    <property type="molecule type" value="Genomic_DNA"/>
</dbReference>
<gene>
    <name evidence="1" type="ORF">SM436_35885</name>
</gene>
<organism evidence="1 2">
    <name type="scientific">Actinomadura chokoriensis</name>
    <dbReference type="NCBI Taxonomy" id="454156"/>
    <lineage>
        <taxon>Bacteria</taxon>
        <taxon>Bacillati</taxon>
        <taxon>Actinomycetota</taxon>
        <taxon>Actinomycetes</taxon>
        <taxon>Streptosporangiales</taxon>
        <taxon>Thermomonosporaceae</taxon>
        <taxon>Actinomadura</taxon>
    </lineage>
</organism>
<proteinExistence type="predicted"/>
<sequence length="112" mass="12381">MIQQRLVIDSSPLNYFARSNQLPVLQKLLAGHRCSITSAVEEELLQGAPRHAQLYQAAAQPWLAIVNETALPFLGMFSEYHGRLGGGMRNIGEATTLAYAEFHGIIAMIDDR</sequence>
<dbReference type="Proteomes" id="UP001569904">
    <property type="component" value="Unassembled WGS sequence"/>
</dbReference>